<dbReference type="PRINTS" id="PR00080">
    <property type="entry name" value="SDRFAMILY"/>
</dbReference>
<keyword evidence="3" id="KW-0560">Oxidoreductase</keyword>
<dbReference type="PRINTS" id="PR00081">
    <property type="entry name" value="GDHRDH"/>
</dbReference>
<proteinExistence type="inferred from homology"/>
<evidence type="ECO:0000256" key="5">
    <source>
        <dbReference type="SAM" id="MobiDB-lite"/>
    </source>
</evidence>
<feature type="compositionally biased region" description="Basic and acidic residues" evidence="5">
    <location>
        <begin position="1"/>
        <end position="20"/>
    </location>
</feature>
<comment type="caution">
    <text evidence="6">The sequence shown here is derived from an EMBL/GenBank/DDBJ whole genome shotgun (WGS) entry which is preliminary data.</text>
</comment>
<protein>
    <submittedName>
        <fullName evidence="6">SDR family NAD(P)-dependent oxidoreductase</fullName>
    </submittedName>
</protein>
<sequence length="238" mass="25830">MHEKDRIRHGGLTKESDSRSRSSWGEAGWKVLLGARNTQLGEAAVAQLASKGLDVKFVAIDITDLKSIEQAADTINKNHRELTLLINNAGMPGAFSRSFTDTNEEDLRNAFEVNFFGTFRLNQRLFPLIKANEGTVVNVSTDMASLDHMQNAAFTLNAFDYNASKTANNAMTLSMAYEVRDSGAQVFAVTPGFTTTDLNGNAAGGKSKEAAAAIIVGYATDGQRHNGEFLDEKGVFAW</sequence>
<comment type="similarity">
    <text evidence="1 4">Belongs to the short-chain dehydrogenases/reductases (SDR) family.</text>
</comment>
<dbReference type="InterPro" id="IPR002347">
    <property type="entry name" value="SDR_fam"/>
</dbReference>
<dbReference type="Gene3D" id="3.40.50.720">
    <property type="entry name" value="NAD(P)-binding Rossmann-like Domain"/>
    <property type="match status" value="1"/>
</dbReference>
<reference evidence="6" key="1">
    <citation type="submission" date="2022-10" db="EMBL/GenBank/DDBJ databases">
        <title>Comparative genomic analysis of Cohnella hashimotonis sp. nov., isolated from the International Space Station.</title>
        <authorList>
            <person name="Simpson A."/>
            <person name="Venkateswaran K."/>
        </authorList>
    </citation>
    <scope>NUCLEOTIDE SEQUENCE</scope>
    <source>
        <strain evidence="6">DSM 28161</strain>
    </source>
</reference>
<evidence type="ECO:0000256" key="3">
    <source>
        <dbReference type="ARBA" id="ARBA00023002"/>
    </source>
</evidence>
<keyword evidence="7" id="KW-1185">Reference proteome</keyword>
<keyword evidence="2" id="KW-0521">NADP</keyword>
<evidence type="ECO:0000313" key="7">
    <source>
        <dbReference type="Proteomes" id="UP001153404"/>
    </source>
</evidence>
<dbReference type="AlphaFoldDB" id="A0A9X4KRB1"/>
<evidence type="ECO:0000256" key="2">
    <source>
        <dbReference type="ARBA" id="ARBA00022857"/>
    </source>
</evidence>
<gene>
    <name evidence="6" type="ORF">OMP40_06730</name>
</gene>
<dbReference type="GO" id="GO:0016491">
    <property type="term" value="F:oxidoreductase activity"/>
    <property type="evidence" value="ECO:0007669"/>
    <property type="project" value="UniProtKB-KW"/>
</dbReference>
<dbReference type="PANTHER" id="PTHR43963">
    <property type="entry name" value="CARBONYL REDUCTASE 1-RELATED"/>
    <property type="match status" value="1"/>
</dbReference>
<dbReference type="EMBL" id="JAPDIA010000003">
    <property type="protein sequence ID" value="MDG0809108.1"/>
    <property type="molecule type" value="Genomic_DNA"/>
</dbReference>
<evidence type="ECO:0000313" key="6">
    <source>
        <dbReference type="EMBL" id="MDG0809108.1"/>
    </source>
</evidence>
<dbReference type="RefSeq" id="WP_277530204.1">
    <property type="nucleotide sequence ID" value="NZ_JAPDIA010000003.1"/>
</dbReference>
<dbReference type="Pfam" id="PF00106">
    <property type="entry name" value="adh_short"/>
    <property type="match status" value="1"/>
</dbReference>
<accession>A0A9X4KRB1</accession>
<dbReference type="SUPFAM" id="SSF51735">
    <property type="entry name" value="NAD(P)-binding Rossmann-fold domains"/>
    <property type="match status" value="1"/>
</dbReference>
<evidence type="ECO:0000256" key="1">
    <source>
        <dbReference type="ARBA" id="ARBA00006484"/>
    </source>
</evidence>
<name>A0A9X4KRB1_9BACL</name>
<organism evidence="6 7">
    <name type="scientific">Cohnella rhizosphaerae</name>
    <dbReference type="NCBI Taxonomy" id="1457232"/>
    <lineage>
        <taxon>Bacteria</taxon>
        <taxon>Bacillati</taxon>
        <taxon>Bacillota</taxon>
        <taxon>Bacilli</taxon>
        <taxon>Bacillales</taxon>
        <taxon>Paenibacillaceae</taxon>
        <taxon>Cohnella</taxon>
    </lineage>
</organism>
<dbReference type="InterPro" id="IPR036291">
    <property type="entry name" value="NAD(P)-bd_dom_sf"/>
</dbReference>
<dbReference type="PANTHER" id="PTHR43963:SF6">
    <property type="entry name" value="CHAIN DEHYDROGENASE FAMILY PROTEIN, PUTATIVE (AFU_ORTHOLOGUE AFUA_3G15350)-RELATED"/>
    <property type="match status" value="1"/>
</dbReference>
<feature type="region of interest" description="Disordered" evidence="5">
    <location>
        <begin position="1"/>
        <end position="22"/>
    </location>
</feature>
<evidence type="ECO:0000256" key="4">
    <source>
        <dbReference type="RuleBase" id="RU000363"/>
    </source>
</evidence>
<dbReference type="Proteomes" id="UP001153404">
    <property type="component" value="Unassembled WGS sequence"/>
</dbReference>